<evidence type="ECO:0008006" key="4">
    <source>
        <dbReference type="Google" id="ProtNLM"/>
    </source>
</evidence>
<dbReference type="PANTHER" id="PTHR46082">
    <property type="entry name" value="ATP/GTP-BINDING PROTEIN-RELATED"/>
    <property type="match status" value="1"/>
</dbReference>
<evidence type="ECO:0000256" key="1">
    <source>
        <dbReference type="SAM" id="MobiDB-lite"/>
    </source>
</evidence>
<dbReference type="InterPro" id="IPR053137">
    <property type="entry name" value="NLR-like"/>
</dbReference>
<gene>
    <name evidence="2" type="ORF">FHU37_002265</name>
</gene>
<name>A0A853A497_9ACTN</name>
<organism evidence="2 3">
    <name type="scientific">Allostreptomyces psammosilenae</name>
    <dbReference type="NCBI Taxonomy" id="1892865"/>
    <lineage>
        <taxon>Bacteria</taxon>
        <taxon>Bacillati</taxon>
        <taxon>Actinomycetota</taxon>
        <taxon>Actinomycetes</taxon>
        <taxon>Kitasatosporales</taxon>
        <taxon>Streptomycetaceae</taxon>
        <taxon>Allostreptomyces</taxon>
    </lineage>
</organism>
<dbReference type="Proteomes" id="UP000567795">
    <property type="component" value="Unassembled WGS sequence"/>
</dbReference>
<dbReference type="Pfam" id="PF13374">
    <property type="entry name" value="TPR_10"/>
    <property type="match status" value="5"/>
</dbReference>
<sequence>MDGFSDDGLGDAGAEDGCEVTTDAAADPGRERSSDGAGGRLRGGWERLRMDARASGTGQAILAGNDVHIYGPAASGNSAGRSPITPLPLLPPPQVDPFQHREIADRLYDVMAPTSDLRAREVVLAGLGGVGKTQLAVQYVNRVLDGGESDLVVWITAESREAVLSGYAEAAAAVGLHHADPQAAANRFLSWLATTERRWLLVLDHLTDPAAITESGRDLRPQRRDNGRVLITTLHSDAVLRNARDRLLIKVGPFSHAEAVNYLNDRLGGSQRAADVAQLANDLDHLPLALAQASAYMLEYNLDCAAYRERFEAQRLEQVLLRGTMSESHRSTVAATWSLSIEQADRIRPYGLARPLLELASVLDPNGIPASVFITEPARTYLARYRTGVEGGEEGRAVSPADARDARFCLRRLSLADFADEEHRSPSPPVTVRIPSLVQRATRESLSDERLEGVYLAAADALYSAWPEFERERSLGQALRANVEALRQLAGDVLWRSGVHPVLFRAGGSLGNTGLVATAVEYYEELLRHVRKALGADAPDTLTVRSDLAHWQGKKGDATGAVAALEAVRVKQERILGLDHPNTLTTRASLAYWRRRAGDRNGADTDYIELLPAQRRVLGAEHRDTLSTQAYLALRRGETGDPAGATAALEEVRAVQERVLGADHPNTLTTRASLAEWRGRAGDPEGAVSDYDTLLADQQRVLGEHYPNTLATRSSLAVWRGKAGDPQSAVTDLAELLHDQRRLLGSDHPNTLMTRQSLAEWRGRAGNPAAAVSALEALLDDRRRILGREHPHTLATARVLAEWRAVASEGNGGGD</sequence>
<comment type="caution">
    <text evidence="2">The sequence shown here is derived from an EMBL/GenBank/DDBJ whole genome shotgun (WGS) entry which is preliminary data.</text>
</comment>
<reference evidence="2 3" key="1">
    <citation type="submission" date="2020-07" db="EMBL/GenBank/DDBJ databases">
        <title>Sequencing the genomes of 1000 actinobacteria strains.</title>
        <authorList>
            <person name="Klenk H.-P."/>
        </authorList>
    </citation>
    <scope>NUCLEOTIDE SEQUENCE [LARGE SCALE GENOMIC DNA]</scope>
    <source>
        <strain evidence="2 3">DSM 42178</strain>
    </source>
</reference>
<dbReference type="SUPFAM" id="SSF48452">
    <property type="entry name" value="TPR-like"/>
    <property type="match status" value="3"/>
</dbReference>
<feature type="compositionally biased region" description="Acidic residues" evidence="1">
    <location>
        <begin position="1"/>
        <end position="18"/>
    </location>
</feature>
<keyword evidence="3" id="KW-1185">Reference proteome</keyword>
<dbReference type="RefSeq" id="WP_179814079.1">
    <property type="nucleotide sequence ID" value="NZ_JACBZD010000001.1"/>
</dbReference>
<feature type="region of interest" description="Disordered" evidence="1">
    <location>
        <begin position="1"/>
        <end position="43"/>
    </location>
</feature>
<dbReference type="Gene3D" id="1.25.40.10">
    <property type="entry name" value="Tetratricopeptide repeat domain"/>
    <property type="match status" value="2"/>
</dbReference>
<dbReference type="SUPFAM" id="SSF52540">
    <property type="entry name" value="P-loop containing nucleoside triphosphate hydrolases"/>
    <property type="match status" value="1"/>
</dbReference>
<dbReference type="Gene3D" id="3.40.50.300">
    <property type="entry name" value="P-loop containing nucleotide triphosphate hydrolases"/>
    <property type="match status" value="1"/>
</dbReference>
<evidence type="ECO:0000313" key="2">
    <source>
        <dbReference type="EMBL" id="NYI05322.1"/>
    </source>
</evidence>
<protein>
    <recommendedName>
        <fullName evidence="4">Kinesin light chain</fullName>
    </recommendedName>
</protein>
<proteinExistence type="predicted"/>
<accession>A0A853A497</accession>
<dbReference type="AlphaFoldDB" id="A0A853A497"/>
<dbReference type="InterPro" id="IPR011990">
    <property type="entry name" value="TPR-like_helical_dom_sf"/>
</dbReference>
<evidence type="ECO:0000313" key="3">
    <source>
        <dbReference type="Proteomes" id="UP000567795"/>
    </source>
</evidence>
<dbReference type="EMBL" id="JACBZD010000001">
    <property type="protein sequence ID" value="NYI05322.1"/>
    <property type="molecule type" value="Genomic_DNA"/>
</dbReference>
<dbReference type="InterPro" id="IPR027417">
    <property type="entry name" value="P-loop_NTPase"/>
</dbReference>
<dbReference type="PANTHER" id="PTHR46082:SF6">
    <property type="entry name" value="AAA+ ATPASE DOMAIN-CONTAINING PROTEIN-RELATED"/>
    <property type="match status" value="1"/>
</dbReference>